<keyword evidence="2" id="KW-0238">DNA-binding</keyword>
<dbReference type="Proteomes" id="UP000262257">
    <property type="component" value="Unassembled WGS sequence"/>
</dbReference>
<keyword evidence="1" id="KW-0805">Transcription regulation</keyword>
<dbReference type="GO" id="GO:0003700">
    <property type="term" value="F:DNA-binding transcription factor activity"/>
    <property type="evidence" value="ECO:0007669"/>
    <property type="project" value="InterPro"/>
</dbReference>
<gene>
    <name evidence="5" type="ORF">DIC32_11265</name>
</gene>
<dbReference type="PANTHER" id="PTHR47894:SF1">
    <property type="entry name" value="HTH-TYPE TRANSCRIPTIONAL REGULATOR VQSM"/>
    <property type="match status" value="1"/>
</dbReference>
<evidence type="ECO:0000256" key="1">
    <source>
        <dbReference type="ARBA" id="ARBA00023015"/>
    </source>
</evidence>
<reference evidence="5 6" key="1">
    <citation type="journal article" date="2018" name="Nat. Biotechnol.">
        <title>A standardized bacterial taxonomy based on genome phylogeny substantially revises the tree of life.</title>
        <authorList>
            <person name="Parks D.H."/>
            <person name="Chuvochina M."/>
            <person name="Waite D.W."/>
            <person name="Rinke C."/>
            <person name="Skarshewski A."/>
            <person name="Chaumeil P.A."/>
            <person name="Hugenholtz P."/>
        </authorList>
    </citation>
    <scope>NUCLEOTIDE SEQUENCE [LARGE SCALE GENOMIC DNA]</scope>
    <source>
        <strain evidence="5">UBA10045</strain>
    </source>
</reference>
<evidence type="ECO:0000313" key="5">
    <source>
        <dbReference type="EMBL" id="HCM31993.1"/>
    </source>
</evidence>
<dbReference type="EMBL" id="DPXL01000144">
    <property type="protein sequence ID" value="HCM31993.1"/>
    <property type="molecule type" value="Genomic_DNA"/>
</dbReference>
<dbReference type="PROSITE" id="PS01124">
    <property type="entry name" value="HTH_ARAC_FAMILY_2"/>
    <property type="match status" value="1"/>
</dbReference>
<dbReference type="AlphaFoldDB" id="A0A3D3G1T2"/>
<organism evidence="5 6">
    <name type="scientific">Acinetobacter radioresistens</name>
    <dbReference type="NCBI Taxonomy" id="40216"/>
    <lineage>
        <taxon>Bacteria</taxon>
        <taxon>Pseudomonadati</taxon>
        <taxon>Pseudomonadota</taxon>
        <taxon>Gammaproteobacteria</taxon>
        <taxon>Moraxellales</taxon>
        <taxon>Moraxellaceae</taxon>
        <taxon>Acinetobacter</taxon>
    </lineage>
</organism>
<dbReference type="SUPFAM" id="SSF46689">
    <property type="entry name" value="Homeodomain-like"/>
    <property type="match status" value="1"/>
</dbReference>
<accession>A0A3D3G1T2</accession>
<protein>
    <submittedName>
        <fullName evidence="5">AraC family transcriptional regulator</fullName>
    </submittedName>
</protein>
<dbReference type="Pfam" id="PF12625">
    <property type="entry name" value="Arabinose_bd"/>
    <property type="match status" value="1"/>
</dbReference>
<dbReference type="InterPro" id="IPR018060">
    <property type="entry name" value="HTH_AraC"/>
</dbReference>
<dbReference type="InterPro" id="IPR032687">
    <property type="entry name" value="AraC-type_N"/>
</dbReference>
<dbReference type="InterPro" id="IPR009057">
    <property type="entry name" value="Homeodomain-like_sf"/>
</dbReference>
<dbReference type="GO" id="GO:0000976">
    <property type="term" value="F:transcription cis-regulatory region binding"/>
    <property type="evidence" value="ECO:0007669"/>
    <property type="project" value="TreeGrafter"/>
</dbReference>
<dbReference type="PANTHER" id="PTHR47894">
    <property type="entry name" value="HTH-TYPE TRANSCRIPTIONAL REGULATOR GADX"/>
    <property type="match status" value="1"/>
</dbReference>
<dbReference type="Gene3D" id="1.10.10.60">
    <property type="entry name" value="Homeodomain-like"/>
    <property type="match status" value="1"/>
</dbReference>
<feature type="domain" description="HTH araC/xylS-type" evidence="4">
    <location>
        <begin position="240"/>
        <end position="339"/>
    </location>
</feature>
<dbReference type="Pfam" id="PF12833">
    <property type="entry name" value="HTH_18"/>
    <property type="match status" value="1"/>
</dbReference>
<evidence type="ECO:0000259" key="4">
    <source>
        <dbReference type="PROSITE" id="PS01124"/>
    </source>
</evidence>
<evidence type="ECO:0000256" key="2">
    <source>
        <dbReference type="ARBA" id="ARBA00023125"/>
    </source>
</evidence>
<keyword evidence="3" id="KW-0804">Transcription</keyword>
<evidence type="ECO:0000313" key="6">
    <source>
        <dbReference type="Proteomes" id="UP000262257"/>
    </source>
</evidence>
<proteinExistence type="predicted"/>
<dbReference type="GO" id="GO:0005829">
    <property type="term" value="C:cytosol"/>
    <property type="evidence" value="ECO:0007669"/>
    <property type="project" value="TreeGrafter"/>
</dbReference>
<name>A0A3D3G1T2_ACIRA</name>
<dbReference type="SMART" id="SM00342">
    <property type="entry name" value="HTH_ARAC"/>
    <property type="match status" value="1"/>
</dbReference>
<sequence length="341" mass="39707">MSVFKISNGYFHLWKTCLQSKNLNWRQLDISAEQQQQLEHILSLPIDTQSDMQFFLDLIEVSRQQWSLPNLVLDMAYCISPANFGVLGYMASNSATLAQAIQYVMRFHRLVIDSEQALPLHITEYKNKIRLYWPLVDEQMTVLCELTLAAMVHLARQIIPEQQLFLQAVEFVHFPKVSLLNYQKFFQCTLKFQQPYYAITFARESLNSRPYQADSTLIQLLVRQAEEALASKSTAQDLTQQIHWIVGEYLKQQQRAPLLEWIADELHLSVRSLQRALKKQDTSFKEIVDLQTMKRCELLLVQNESLNRIAEQLGYSDQSALARAYKRVRGSTLLAFRRAQQ</sequence>
<comment type="caution">
    <text evidence="5">The sequence shown here is derived from an EMBL/GenBank/DDBJ whole genome shotgun (WGS) entry which is preliminary data.</text>
</comment>
<evidence type="ECO:0000256" key="3">
    <source>
        <dbReference type="ARBA" id="ARBA00023163"/>
    </source>
</evidence>